<keyword evidence="7 12" id="KW-0521">NADP</keyword>
<dbReference type="GO" id="GO:0019521">
    <property type="term" value="P:D-gluconate metabolic process"/>
    <property type="evidence" value="ECO:0007669"/>
    <property type="project" value="UniProtKB-KW"/>
</dbReference>
<dbReference type="InterPro" id="IPR013328">
    <property type="entry name" value="6PGD_dom2"/>
</dbReference>
<dbReference type="SUPFAM" id="SSF51735">
    <property type="entry name" value="NAD(P)-binding Rossmann-fold domains"/>
    <property type="match status" value="1"/>
</dbReference>
<dbReference type="InterPro" id="IPR006184">
    <property type="entry name" value="6PGdom_BS"/>
</dbReference>
<dbReference type="PRINTS" id="PR00076">
    <property type="entry name" value="6PGDHDRGNASE"/>
</dbReference>
<name>A0A0M6YJY3_9RHOB</name>
<evidence type="ECO:0000256" key="14">
    <source>
        <dbReference type="PIRSR" id="PIRSR000109-2"/>
    </source>
</evidence>
<keyword evidence="10 12" id="KW-0570">Pentose shunt</keyword>
<feature type="domain" description="6-phosphogluconate dehydrogenase C-terminal" evidence="17">
    <location>
        <begin position="178"/>
        <end position="463"/>
    </location>
</feature>
<feature type="binding site" description="in other chain" evidence="14">
    <location>
        <position position="105"/>
    </location>
    <ligand>
        <name>substrate</name>
        <note>ligand shared between dimeric partners</note>
    </ligand>
</feature>
<feature type="binding site" evidence="15">
    <location>
        <begin position="34"/>
        <end position="36"/>
    </location>
    <ligand>
        <name>NADP(+)</name>
        <dbReference type="ChEBI" id="CHEBI:58349"/>
    </ligand>
</feature>
<feature type="binding site" evidence="15">
    <location>
        <begin position="77"/>
        <end position="79"/>
    </location>
    <ligand>
        <name>NADP(+)</name>
        <dbReference type="ChEBI" id="CHEBI:58349"/>
    </ligand>
</feature>
<dbReference type="Gene3D" id="1.20.5.320">
    <property type="entry name" value="6-Phosphogluconate Dehydrogenase, domain 3"/>
    <property type="match status" value="1"/>
</dbReference>
<evidence type="ECO:0000256" key="9">
    <source>
        <dbReference type="ARBA" id="ARBA00023064"/>
    </source>
</evidence>
<dbReference type="Gene3D" id="1.10.1040.10">
    <property type="entry name" value="N-(1-d-carboxylethyl)-l-norvaline Dehydrogenase, domain 2"/>
    <property type="match status" value="1"/>
</dbReference>
<dbReference type="Pfam" id="PF03446">
    <property type="entry name" value="NAD_binding_2"/>
    <property type="match status" value="1"/>
</dbReference>
<dbReference type="AlphaFoldDB" id="A0A0M6YJY3"/>
<feature type="binding site" description="in other chain" evidence="14">
    <location>
        <begin position="128"/>
        <end position="130"/>
    </location>
    <ligand>
        <name>substrate</name>
        <note>ligand shared between dimeric partners</note>
    </ligand>
</feature>
<evidence type="ECO:0000256" key="4">
    <source>
        <dbReference type="ARBA" id="ARBA00011738"/>
    </source>
</evidence>
<feature type="binding site" evidence="15">
    <location>
        <begin position="11"/>
        <end position="16"/>
    </location>
    <ligand>
        <name>NADP(+)</name>
        <dbReference type="ChEBI" id="CHEBI:58349"/>
    </ligand>
</feature>
<dbReference type="NCBIfam" id="TIGR00873">
    <property type="entry name" value="gnd"/>
    <property type="match status" value="1"/>
</dbReference>
<proteinExistence type="inferred from homology"/>
<protein>
    <recommendedName>
        <fullName evidence="6 12">6-phosphogluconate dehydrogenase, decarboxylating</fullName>
        <ecNumber evidence="5 12">1.1.1.44</ecNumber>
    </recommendedName>
</protein>
<feature type="binding site" description="in other chain" evidence="14">
    <location>
        <begin position="185"/>
        <end position="186"/>
    </location>
    <ligand>
        <name>substrate</name>
        <note>ligand shared between dimeric partners</note>
    </ligand>
</feature>
<evidence type="ECO:0000256" key="16">
    <source>
        <dbReference type="RuleBase" id="RU000485"/>
    </source>
</evidence>
<dbReference type="EMBL" id="CXSU01000011">
    <property type="protein sequence ID" value="CTQ49823.1"/>
    <property type="molecule type" value="Genomic_DNA"/>
</dbReference>
<feature type="active site" description="Proton acceptor" evidence="13">
    <location>
        <position position="182"/>
    </location>
</feature>
<dbReference type="InterPro" id="IPR006114">
    <property type="entry name" value="6PGDH_C"/>
</dbReference>
<dbReference type="SMART" id="SM01350">
    <property type="entry name" value="6PGD"/>
    <property type="match status" value="1"/>
</dbReference>
<evidence type="ECO:0000256" key="1">
    <source>
        <dbReference type="ARBA" id="ARBA00002526"/>
    </source>
</evidence>
<comment type="similarity">
    <text evidence="3 12 16">Belongs to the 6-phosphogluconate dehydrogenase family.</text>
</comment>
<gene>
    <name evidence="18" type="primary">gndA</name>
    <name evidence="18" type="ORF">JDO7802_01840</name>
</gene>
<dbReference type="OrthoDB" id="9804542at2"/>
<dbReference type="FunFam" id="1.10.1040.10:FF:000032">
    <property type="entry name" value="6-phosphogluconate dehydrogenase, decarboxylating"/>
    <property type="match status" value="1"/>
</dbReference>
<dbReference type="InterPro" id="IPR006113">
    <property type="entry name" value="6PGDH_Gnd/GntZ"/>
</dbReference>
<accession>A0A0M6YJY3</accession>
<evidence type="ECO:0000313" key="18">
    <source>
        <dbReference type="EMBL" id="CTQ49823.1"/>
    </source>
</evidence>
<evidence type="ECO:0000259" key="17">
    <source>
        <dbReference type="SMART" id="SM01350"/>
    </source>
</evidence>
<evidence type="ECO:0000256" key="6">
    <source>
        <dbReference type="ARBA" id="ARBA00018193"/>
    </source>
</evidence>
<feature type="binding site" description="in other chain" evidence="14">
    <location>
        <position position="190"/>
    </location>
    <ligand>
        <name>substrate</name>
        <note>ligand shared between dimeric partners</note>
    </ligand>
</feature>
<dbReference type="UniPathway" id="UPA00115">
    <property type="reaction ID" value="UER00410"/>
</dbReference>
<dbReference type="NCBIfam" id="NF006765">
    <property type="entry name" value="PRK09287.1"/>
    <property type="match status" value="1"/>
</dbReference>
<keyword evidence="9 16" id="KW-0311">Gluconate utilization</keyword>
<dbReference type="InterPro" id="IPR008927">
    <property type="entry name" value="6-PGluconate_DH-like_C_sf"/>
</dbReference>
<evidence type="ECO:0000256" key="12">
    <source>
        <dbReference type="PIRNR" id="PIRNR000109"/>
    </source>
</evidence>
<dbReference type="Gene3D" id="3.40.50.720">
    <property type="entry name" value="NAD(P)-binding Rossmann-like Domain"/>
    <property type="match status" value="1"/>
</dbReference>
<evidence type="ECO:0000256" key="5">
    <source>
        <dbReference type="ARBA" id="ARBA00013011"/>
    </source>
</evidence>
<evidence type="ECO:0000256" key="8">
    <source>
        <dbReference type="ARBA" id="ARBA00023002"/>
    </source>
</evidence>
<feature type="binding site" description="in other chain" evidence="14">
    <location>
        <position position="260"/>
    </location>
    <ligand>
        <name>substrate</name>
        <note>ligand shared between dimeric partners</note>
    </ligand>
</feature>
<feature type="active site" description="Proton donor" evidence="13">
    <location>
        <position position="189"/>
    </location>
</feature>
<organism evidence="18 19">
    <name type="scientific">Jannaschia donghaensis</name>
    <dbReference type="NCBI Taxonomy" id="420998"/>
    <lineage>
        <taxon>Bacteria</taxon>
        <taxon>Pseudomonadati</taxon>
        <taxon>Pseudomonadota</taxon>
        <taxon>Alphaproteobacteria</taxon>
        <taxon>Rhodobacterales</taxon>
        <taxon>Roseobacteraceae</taxon>
        <taxon>Jannaschia</taxon>
    </lineage>
</organism>
<dbReference type="Proteomes" id="UP000049222">
    <property type="component" value="Unassembled WGS sequence"/>
</dbReference>
<evidence type="ECO:0000256" key="15">
    <source>
        <dbReference type="PIRSR" id="PIRSR000109-3"/>
    </source>
</evidence>
<comment type="pathway">
    <text evidence="2 12 16">Carbohydrate degradation; pentose phosphate pathway; D-ribulose 5-phosphate from D-glucose 6-phosphate (oxidative stage): step 3/3.</text>
</comment>
<evidence type="ECO:0000256" key="11">
    <source>
        <dbReference type="ARBA" id="ARBA00048640"/>
    </source>
</evidence>
<dbReference type="PANTHER" id="PTHR11811">
    <property type="entry name" value="6-PHOSPHOGLUCONATE DEHYDROGENASE"/>
    <property type="match status" value="1"/>
</dbReference>
<comment type="catalytic activity">
    <reaction evidence="11 12 16">
        <text>6-phospho-D-gluconate + NADP(+) = D-ribulose 5-phosphate + CO2 + NADPH</text>
        <dbReference type="Rhea" id="RHEA:10116"/>
        <dbReference type="ChEBI" id="CHEBI:16526"/>
        <dbReference type="ChEBI" id="CHEBI:57783"/>
        <dbReference type="ChEBI" id="CHEBI:58121"/>
        <dbReference type="ChEBI" id="CHEBI:58349"/>
        <dbReference type="ChEBI" id="CHEBI:58759"/>
        <dbReference type="EC" id="1.1.1.44"/>
    </reaction>
</comment>
<dbReference type="InterPro" id="IPR006115">
    <property type="entry name" value="6PGDH_NADP-bd"/>
</dbReference>
<keyword evidence="8 12" id="KW-0560">Oxidoreductase</keyword>
<dbReference type="Pfam" id="PF00393">
    <property type="entry name" value="6PGD"/>
    <property type="match status" value="1"/>
</dbReference>
<keyword evidence="19" id="KW-1185">Reference proteome</keyword>
<dbReference type="InterPro" id="IPR036291">
    <property type="entry name" value="NAD(P)-bd_dom_sf"/>
</dbReference>
<dbReference type="GO" id="GO:0050661">
    <property type="term" value="F:NADP binding"/>
    <property type="evidence" value="ECO:0007669"/>
    <property type="project" value="InterPro"/>
</dbReference>
<feature type="binding site" evidence="14">
    <location>
        <position position="447"/>
    </location>
    <ligand>
        <name>substrate</name>
        <note>ligand shared between dimeric partners</note>
    </ligand>
</feature>
<evidence type="ECO:0000313" key="19">
    <source>
        <dbReference type="Proteomes" id="UP000049222"/>
    </source>
</evidence>
<dbReference type="EC" id="1.1.1.44" evidence="5 12"/>
<evidence type="ECO:0000256" key="3">
    <source>
        <dbReference type="ARBA" id="ARBA00008419"/>
    </source>
</evidence>
<dbReference type="SUPFAM" id="SSF48179">
    <property type="entry name" value="6-phosphogluconate dehydrogenase C-terminal domain-like"/>
    <property type="match status" value="1"/>
</dbReference>
<evidence type="ECO:0000256" key="7">
    <source>
        <dbReference type="ARBA" id="ARBA00022857"/>
    </source>
</evidence>
<dbReference type="STRING" id="420998.JDO7802_01840"/>
<dbReference type="InterPro" id="IPR006183">
    <property type="entry name" value="Pgluconate_DH"/>
</dbReference>
<dbReference type="RefSeq" id="WP_055084697.1">
    <property type="nucleotide sequence ID" value="NZ_CXSU01000011.1"/>
</dbReference>
<evidence type="ECO:0000256" key="13">
    <source>
        <dbReference type="PIRSR" id="PIRSR000109-1"/>
    </source>
</evidence>
<evidence type="ECO:0000256" key="10">
    <source>
        <dbReference type="ARBA" id="ARBA00023126"/>
    </source>
</evidence>
<sequence length="471" mass="50084">MSGHARIGLIGLGTMGAALASNIAEKGFDVAVFNRTTQVTRDFAENAGDLAPKITPTETLDDFVAALSSPRAIILMVPAGDPVDAQIEALRPLLDDDDLIIDCGNANFHDTDRRVDAHTGPFLGVGVSGGEEGARHGPSIMAGGDTEYWGRVEDIMTAIAAKHDGDPCAALMGPGGAGHFVKMVHNGIEYADMQMIAEVYGILRDGHGMDYDAIGDIFAAWNKGPLESYLIEISGKVAHARDVATGKPLLSVIVDAAGQKGTGRWTVIEAQHRLAPVPAIEAAVVARNLSARLQERAKGQSIFGAAPQAWDGLDHTTLEQGLMAGKILCYAQGFEMLSAATRDFGWDLPMARIAQIWREGCIIRSSMLDEMATALDAAPGVNLMFTDHFAAILKDTHGALRQVVAQAALNGHPVPALSSGLAYFDMMRTARGTADMIQGQRDFFGLHGFVHVNGTDDQHGPWAKEACDPHC</sequence>
<comment type="subunit">
    <text evidence="4 12">Homodimer.</text>
</comment>
<dbReference type="PIRSF" id="PIRSF000109">
    <property type="entry name" value="6PGD"/>
    <property type="match status" value="1"/>
</dbReference>
<evidence type="ECO:0000256" key="2">
    <source>
        <dbReference type="ARBA" id="ARBA00004874"/>
    </source>
</evidence>
<dbReference type="GO" id="GO:0006098">
    <property type="term" value="P:pentose-phosphate shunt"/>
    <property type="evidence" value="ECO:0007669"/>
    <property type="project" value="UniProtKB-UniPathway"/>
</dbReference>
<feature type="binding site" evidence="14">
    <location>
        <position position="441"/>
    </location>
    <ligand>
        <name>substrate</name>
        <note>ligand shared between dimeric partners</note>
    </ligand>
</feature>
<dbReference type="PROSITE" id="PS00461">
    <property type="entry name" value="6PGD"/>
    <property type="match status" value="1"/>
</dbReference>
<comment type="function">
    <text evidence="1 12">Catalyzes the oxidative decarboxylation of 6-phosphogluconate to ribulose 5-phosphate and CO(2), with concomitant reduction of NADP to NADPH.</text>
</comment>
<feature type="binding site" description="in other chain" evidence="14">
    <location>
        <position position="287"/>
    </location>
    <ligand>
        <name>substrate</name>
        <note>ligand shared between dimeric partners</note>
    </ligand>
</feature>
<reference evidence="18 19" key="1">
    <citation type="submission" date="2015-07" db="EMBL/GenBank/DDBJ databases">
        <authorList>
            <person name="Noorani M."/>
        </authorList>
    </citation>
    <scope>NUCLEOTIDE SEQUENCE [LARGE SCALE GENOMIC DNA]</scope>
    <source>
        <strain evidence="18 19">CECT 7802</strain>
    </source>
</reference>
<feature type="binding site" evidence="15">
    <location>
        <position position="105"/>
    </location>
    <ligand>
        <name>NADP(+)</name>
        <dbReference type="ChEBI" id="CHEBI:58349"/>
    </ligand>
</feature>
<dbReference type="GO" id="GO:0004616">
    <property type="term" value="F:phosphogluconate dehydrogenase (decarboxylating) activity"/>
    <property type="evidence" value="ECO:0007669"/>
    <property type="project" value="UniProtKB-EC"/>
</dbReference>